<feature type="region of interest" description="Disordered" evidence="1">
    <location>
        <begin position="1"/>
        <end position="89"/>
    </location>
</feature>
<sequence length="425" mass="44769">MDRLANSTPSASSPGDEVAGATGAARKGGGRQVRRRHVDELQPPLRAHARRDVHGRDAHGRYDARPRLVPRDVLAPAPDAVGPAGHGLPPDLPGVLERLYRDGPQALDDGVAVDVRADLEPAPRVAGGRGLLGPAPLAVPLPAPPVACLADDRLAPLVARRRPGDEVDELLVVYLDDRHRQCVPVPVRAVSGDGEELPYRLHLHAVVVPLADLRGLRRHVEPVEAADQALLELGEDLVLSRPGGEDAVVPEARRGTRRVRRALGVHDQDVVRGGGEDAPSPRGADRGRTGAAVHPDRAPDVLQLVEQLETHGALGREPDAEVIRLGEARGHGPAGLAAPLVRLLTEGGDAVPGRVADEVELPAEAVGFSPERRDPVVVRPLRLGRGGRVVRPAHPARPPEAEANGVRSPLGVLAASVICGVQKSS</sequence>
<name>K0SU86_THAOC</name>
<feature type="compositionally biased region" description="Basic and acidic residues" evidence="1">
    <location>
        <begin position="50"/>
        <end position="70"/>
    </location>
</feature>
<feature type="compositionally biased region" description="Polar residues" evidence="1">
    <location>
        <begin position="1"/>
        <end position="13"/>
    </location>
</feature>
<proteinExistence type="predicted"/>
<evidence type="ECO:0000256" key="1">
    <source>
        <dbReference type="SAM" id="MobiDB-lite"/>
    </source>
</evidence>
<comment type="caution">
    <text evidence="2">The sequence shown here is derived from an EMBL/GenBank/DDBJ whole genome shotgun (WGS) entry which is preliminary data.</text>
</comment>
<feature type="region of interest" description="Disordered" evidence="1">
    <location>
        <begin position="269"/>
        <end position="294"/>
    </location>
</feature>
<accession>K0SU86</accession>
<evidence type="ECO:0000313" key="3">
    <source>
        <dbReference type="Proteomes" id="UP000266841"/>
    </source>
</evidence>
<dbReference type="Proteomes" id="UP000266841">
    <property type="component" value="Unassembled WGS sequence"/>
</dbReference>
<dbReference type="AlphaFoldDB" id="K0SU86"/>
<reference evidence="2 3" key="1">
    <citation type="journal article" date="2012" name="Genome Biol.">
        <title>Genome and low-iron response of an oceanic diatom adapted to chronic iron limitation.</title>
        <authorList>
            <person name="Lommer M."/>
            <person name="Specht M."/>
            <person name="Roy A.S."/>
            <person name="Kraemer L."/>
            <person name="Andreson R."/>
            <person name="Gutowska M.A."/>
            <person name="Wolf J."/>
            <person name="Bergner S.V."/>
            <person name="Schilhabel M.B."/>
            <person name="Klostermeier U.C."/>
            <person name="Beiko R.G."/>
            <person name="Rosenstiel P."/>
            <person name="Hippler M."/>
            <person name="Laroche J."/>
        </authorList>
    </citation>
    <scope>NUCLEOTIDE SEQUENCE [LARGE SCALE GENOMIC DNA]</scope>
    <source>
        <strain evidence="2 3">CCMP1005</strain>
    </source>
</reference>
<protein>
    <submittedName>
        <fullName evidence="2">Uncharacterized protein</fullName>
    </submittedName>
</protein>
<gene>
    <name evidence="2" type="ORF">THAOC_09807</name>
</gene>
<keyword evidence="3" id="KW-1185">Reference proteome</keyword>
<evidence type="ECO:0000313" key="2">
    <source>
        <dbReference type="EMBL" id="EJK68980.1"/>
    </source>
</evidence>
<organism evidence="2 3">
    <name type="scientific">Thalassiosira oceanica</name>
    <name type="common">Marine diatom</name>
    <dbReference type="NCBI Taxonomy" id="159749"/>
    <lineage>
        <taxon>Eukaryota</taxon>
        <taxon>Sar</taxon>
        <taxon>Stramenopiles</taxon>
        <taxon>Ochrophyta</taxon>
        <taxon>Bacillariophyta</taxon>
        <taxon>Coscinodiscophyceae</taxon>
        <taxon>Thalassiosirophycidae</taxon>
        <taxon>Thalassiosirales</taxon>
        <taxon>Thalassiosiraceae</taxon>
        <taxon>Thalassiosira</taxon>
    </lineage>
</organism>
<feature type="non-terminal residue" evidence="2">
    <location>
        <position position="1"/>
    </location>
</feature>
<dbReference type="EMBL" id="AGNL01010632">
    <property type="protein sequence ID" value="EJK68980.1"/>
    <property type="molecule type" value="Genomic_DNA"/>
</dbReference>
<feature type="compositionally biased region" description="Basic and acidic residues" evidence="1">
    <location>
        <begin position="283"/>
        <end position="294"/>
    </location>
</feature>